<protein>
    <submittedName>
        <fullName evidence="2">Uncharacterized protein</fullName>
    </submittedName>
</protein>
<organism evidence="2 3">
    <name type="scientific">Rhizophagus clarus</name>
    <dbReference type="NCBI Taxonomy" id="94130"/>
    <lineage>
        <taxon>Eukaryota</taxon>
        <taxon>Fungi</taxon>
        <taxon>Fungi incertae sedis</taxon>
        <taxon>Mucoromycota</taxon>
        <taxon>Glomeromycotina</taxon>
        <taxon>Glomeromycetes</taxon>
        <taxon>Glomerales</taxon>
        <taxon>Glomeraceae</taxon>
        <taxon>Rhizophagus</taxon>
    </lineage>
</organism>
<gene>
    <name evidence="2" type="ORF">RCL2_002506400</name>
</gene>
<evidence type="ECO:0000313" key="2">
    <source>
        <dbReference type="EMBL" id="GES98516.1"/>
    </source>
</evidence>
<keyword evidence="1" id="KW-0175">Coiled coil</keyword>
<evidence type="ECO:0000256" key="1">
    <source>
        <dbReference type="SAM" id="Coils"/>
    </source>
</evidence>
<proteinExistence type="predicted"/>
<dbReference type="Proteomes" id="UP000615446">
    <property type="component" value="Unassembled WGS sequence"/>
</dbReference>
<reference evidence="2" key="1">
    <citation type="submission" date="2019-10" db="EMBL/GenBank/DDBJ databases">
        <title>Conservation and host-specific expression of non-tandemly repeated heterogenous ribosome RNA gene in arbuscular mycorrhizal fungi.</title>
        <authorList>
            <person name="Maeda T."/>
            <person name="Kobayashi Y."/>
            <person name="Nakagawa T."/>
            <person name="Ezawa T."/>
            <person name="Yamaguchi K."/>
            <person name="Bino T."/>
            <person name="Nishimoto Y."/>
            <person name="Shigenobu S."/>
            <person name="Kawaguchi M."/>
        </authorList>
    </citation>
    <scope>NUCLEOTIDE SEQUENCE</scope>
    <source>
        <strain evidence="2">HR1</strain>
    </source>
</reference>
<dbReference type="EMBL" id="BLAL01000271">
    <property type="protein sequence ID" value="GES98516.1"/>
    <property type="molecule type" value="Genomic_DNA"/>
</dbReference>
<name>A0A8H3M686_9GLOM</name>
<feature type="coiled-coil region" evidence="1">
    <location>
        <begin position="17"/>
        <end position="44"/>
    </location>
</feature>
<comment type="caution">
    <text evidence="2">The sequence shown here is derived from an EMBL/GenBank/DDBJ whole genome shotgun (WGS) entry which is preliminary data.</text>
</comment>
<sequence length="83" mass="9377">MILEHNAKSSATVLKSSEALSDEFQEINEENEKNTSEANEKEINFSLLFIDKKDYHGIILDDTIKIKVISLILSGQIILIDNL</sequence>
<dbReference type="AlphaFoldDB" id="A0A8H3M686"/>
<accession>A0A8H3M686</accession>
<evidence type="ECO:0000313" key="3">
    <source>
        <dbReference type="Proteomes" id="UP000615446"/>
    </source>
</evidence>